<evidence type="ECO:0000313" key="2">
    <source>
        <dbReference type="Proteomes" id="UP001521785"/>
    </source>
</evidence>
<comment type="caution">
    <text evidence="1">The sequence shown here is derived from an EMBL/GenBank/DDBJ whole genome shotgun (WGS) entry which is preliminary data.</text>
</comment>
<dbReference type="EMBL" id="JAKJXO020000004">
    <property type="protein sequence ID" value="KAL1606387.1"/>
    <property type="molecule type" value="Genomic_DNA"/>
</dbReference>
<organism evidence="1 2">
    <name type="scientific">Paraconiothyrium brasiliense</name>
    <dbReference type="NCBI Taxonomy" id="300254"/>
    <lineage>
        <taxon>Eukaryota</taxon>
        <taxon>Fungi</taxon>
        <taxon>Dikarya</taxon>
        <taxon>Ascomycota</taxon>
        <taxon>Pezizomycotina</taxon>
        <taxon>Dothideomycetes</taxon>
        <taxon>Pleosporomycetidae</taxon>
        <taxon>Pleosporales</taxon>
        <taxon>Massarineae</taxon>
        <taxon>Didymosphaeriaceae</taxon>
        <taxon>Paraconiothyrium</taxon>
    </lineage>
</organism>
<protein>
    <submittedName>
        <fullName evidence="1">Uncharacterized protein</fullName>
    </submittedName>
</protein>
<reference evidence="1 2" key="1">
    <citation type="submission" date="2024-02" db="EMBL/GenBank/DDBJ databases">
        <title>De novo assembly and annotation of 12 fungi associated with fruit tree decline syndrome in Ontario, Canada.</title>
        <authorList>
            <person name="Sulman M."/>
            <person name="Ellouze W."/>
            <person name="Ilyukhin E."/>
        </authorList>
    </citation>
    <scope>NUCLEOTIDE SEQUENCE [LARGE SCALE GENOMIC DNA]</scope>
    <source>
        <strain evidence="1 2">M42-189</strain>
    </source>
</reference>
<name>A0ABR3RR50_9PLEO</name>
<dbReference type="Proteomes" id="UP001521785">
    <property type="component" value="Unassembled WGS sequence"/>
</dbReference>
<keyword evidence="2" id="KW-1185">Reference proteome</keyword>
<gene>
    <name evidence="1" type="ORF">SLS60_003790</name>
</gene>
<sequence>MLLLWRPEKSVRSVTWIWKVALSDEPQRNEPFTANPRTFSRPIVEPGLRLSSLSDQSKCYAIERKTKDSRQIGTVTFV</sequence>
<accession>A0ABR3RR50</accession>
<proteinExistence type="predicted"/>
<evidence type="ECO:0000313" key="1">
    <source>
        <dbReference type="EMBL" id="KAL1606387.1"/>
    </source>
</evidence>